<feature type="chain" id="PRO_5008902393" description="DUF7924 domain-containing protein" evidence="1">
    <location>
        <begin position="24"/>
        <end position="513"/>
    </location>
</feature>
<reference evidence="3 4" key="1">
    <citation type="submission" date="2016-06" db="EMBL/GenBank/DDBJ databases">
        <authorList>
            <person name="Kjaerup R.B."/>
            <person name="Dalgaard T.S."/>
            <person name="Juul-Madsen H.R."/>
        </authorList>
    </citation>
    <scope>NUCLEOTIDE SEQUENCE [LARGE SCALE GENOMIC DNA]</scope>
    <source>
        <strain evidence="3 4">Pb300</strain>
    </source>
</reference>
<proteinExistence type="predicted"/>
<evidence type="ECO:0000259" key="2">
    <source>
        <dbReference type="Pfam" id="PF25545"/>
    </source>
</evidence>
<dbReference type="Proteomes" id="UP000242814">
    <property type="component" value="Unassembled WGS sequence"/>
</dbReference>
<comment type="caution">
    <text evidence="3">The sequence shown here is derived from an EMBL/GenBank/DDBJ whole genome shotgun (WGS) entry which is preliminary data.</text>
</comment>
<name>A0A1D2JBM2_PARBR</name>
<dbReference type="InterPro" id="IPR057684">
    <property type="entry name" value="DUF7924"/>
</dbReference>
<evidence type="ECO:0000313" key="4">
    <source>
        <dbReference type="Proteomes" id="UP000242814"/>
    </source>
</evidence>
<dbReference type="PANTHER" id="PTHR42470">
    <property type="entry name" value="VAST DOMAIN-CONTAINING PROTEIN"/>
    <property type="match status" value="1"/>
</dbReference>
<evidence type="ECO:0000313" key="3">
    <source>
        <dbReference type="EMBL" id="ODH25906.1"/>
    </source>
</evidence>
<evidence type="ECO:0000256" key="1">
    <source>
        <dbReference type="SAM" id="SignalP"/>
    </source>
</evidence>
<dbReference type="VEuPathDB" id="FungiDB:PADG_01731"/>
<dbReference type="VEuPathDB" id="FungiDB:PADG_01732"/>
<dbReference type="PANTHER" id="PTHR42470:SF2">
    <property type="match status" value="1"/>
</dbReference>
<dbReference type="AlphaFoldDB" id="A0A1D2JBM2"/>
<gene>
    <name evidence="3" type="ORF">ACO22_04970</name>
</gene>
<feature type="domain" description="DUF7924" evidence="2">
    <location>
        <begin position="432"/>
        <end position="482"/>
    </location>
</feature>
<dbReference type="Pfam" id="PF25545">
    <property type="entry name" value="DUF7924"/>
    <property type="match status" value="2"/>
</dbReference>
<sequence length="513" mass="57140">MFTFGSNWFNSLAVLFLLGAATAAPAPDNMANHEPSNATLVPRSCQTVAPRVFALLNENQPDVFIPSPDNFIVSRTSQPPHNDLIMTFSFELPYGATGCMLQIQWPESEPPFSSGPSETVEVWTVKPWGPNVLGSTEPTFANPPELDQMVGTVNFPPKRHPGAFKTIVASGSCTSTMSYLVKFAEWQKEEGFVGFENMPGRLGWSLIYNSSLCRKNSTSSLATGSYTPADQESRDGKSAKYRCTTYETLLTTKGSFMRKSELGITDKSKRIYYKQKNESRVIQYISRLIVPSAESLAVDGAKNLKHLVESVNEQWSSSIAFCGPRPQPHYAAGFGRSAFTEDQLKKFEPLLATTRIPIARSSWPHLLHVLPFLTSEVKGTTVLDIADRQNAHSMTLAVRGVVELFKLVGREDEVNRDILPGFLDLTRSQDFIEENKTSFYRHPIRTFDFTSEEGKHKWSAYTFAKNVYDKWMPDHLKSIRSAMDDIPPGVVSQSELGLCQSIAPSFVDDDDGQ</sequence>
<dbReference type="VEuPathDB" id="FungiDB:PABG_03182"/>
<feature type="signal peptide" evidence="1">
    <location>
        <begin position="1"/>
        <end position="23"/>
    </location>
</feature>
<protein>
    <recommendedName>
        <fullName evidence="2">DUF7924 domain-containing protein</fullName>
    </recommendedName>
</protein>
<organism evidence="3 4">
    <name type="scientific">Paracoccidioides brasiliensis</name>
    <dbReference type="NCBI Taxonomy" id="121759"/>
    <lineage>
        <taxon>Eukaryota</taxon>
        <taxon>Fungi</taxon>
        <taxon>Dikarya</taxon>
        <taxon>Ascomycota</taxon>
        <taxon>Pezizomycotina</taxon>
        <taxon>Eurotiomycetes</taxon>
        <taxon>Eurotiomycetidae</taxon>
        <taxon>Onygenales</taxon>
        <taxon>Ajellomycetaceae</taxon>
        <taxon>Paracoccidioides</taxon>
    </lineage>
</organism>
<accession>A0A1D2JBM2</accession>
<feature type="domain" description="DUF7924" evidence="2">
    <location>
        <begin position="274"/>
        <end position="419"/>
    </location>
</feature>
<dbReference type="EMBL" id="LZYO01000210">
    <property type="protein sequence ID" value="ODH25906.1"/>
    <property type="molecule type" value="Genomic_DNA"/>
</dbReference>
<keyword evidence="1" id="KW-0732">Signal</keyword>
<dbReference type="VEuPathDB" id="FungiDB:PABG_11702"/>